<gene>
    <name evidence="3" type="ORF">KFE25_011898</name>
</gene>
<evidence type="ECO:0000313" key="3">
    <source>
        <dbReference type="EMBL" id="KAG8460407.1"/>
    </source>
</evidence>
<dbReference type="InterPro" id="IPR038765">
    <property type="entry name" value="Papain-like_cys_pep_sf"/>
</dbReference>
<feature type="domain" description="OTU" evidence="2">
    <location>
        <begin position="76"/>
        <end position="207"/>
    </location>
</feature>
<dbReference type="PROSITE" id="PS50802">
    <property type="entry name" value="OTU"/>
    <property type="match status" value="1"/>
</dbReference>
<name>A0A8J5XBF2_DIALT</name>
<dbReference type="AlphaFoldDB" id="A0A8J5XBF2"/>
<evidence type="ECO:0000256" key="1">
    <source>
        <dbReference type="SAM" id="MobiDB-lite"/>
    </source>
</evidence>
<protein>
    <recommendedName>
        <fullName evidence="2">OTU domain-containing protein</fullName>
    </recommendedName>
</protein>
<dbReference type="Proteomes" id="UP000751190">
    <property type="component" value="Unassembled WGS sequence"/>
</dbReference>
<dbReference type="Gene3D" id="3.90.70.80">
    <property type="match status" value="1"/>
</dbReference>
<dbReference type="Pfam" id="PF02338">
    <property type="entry name" value="OTU"/>
    <property type="match status" value="1"/>
</dbReference>
<reference evidence="3" key="1">
    <citation type="submission" date="2021-05" db="EMBL/GenBank/DDBJ databases">
        <title>The genome of the haptophyte Pavlova lutheri (Diacronema luteri, Pavlovales) - a model for lipid biosynthesis in eukaryotic algae.</title>
        <authorList>
            <person name="Hulatt C.J."/>
            <person name="Posewitz M.C."/>
        </authorList>
    </citation>
    <scope>NUCLEOTIDE SEQUENCE</scope>
    <source>
        <strain evidence="3">NIVA-4/92</strain>
    </source>
</reference>
<dbReference type="GO" id="GO:0004843">
    <property type="term" value="F:cysteine-type deubiquitinase activity"/>
    <property type="evidence" value="ECO:0007669"/>
    <property type="project" value="TreeGrafter"/>
</dbReference>
<feature type="compositionally biased region" description="Basic and acidic residues" evidence="1">
    <location>
        <begin position="9"/>
        <end position="19"/>
    </location>
</feature>
<organism evidence="3 4">
    <name type="scientific">Diacronema lutheri</name>
    <name type="common">Unicellular marine alga</name>
    <name type="synonym">Monochrysis lutheri</name>
    <dbReference type="NCBI Taxonomy" id="2081491"/>
    <lineage>
        <taxon>Eukaryota</taxon>
        <taxon>Haptista</taxon>
        <taxon>Haptophyta</taxon>
        <taxon>Pavlovophyceae</taxon>
        <taxon>Pavlovales</taxon>
        <taxon>Pavlovaceae</taxon>
        <taxon>Diacronema</taxon>
    </lineage>
</organism>
<dbReference type="CDD" id="cd22751">
    <property type="entry name" value="OTU_plant_OTU9-like"/>
    <property type="match status" value="1"/>
</dbReference>
<dbReference type="OrthoDB" id="415023at2759"/>
<dbReference type="OMA" id="DCMIAVV"/>
<sequence>MAPAGTALERARAARDQHKPPISSTESQRYGEWLVNEQRVPLAELTPKVNEPEPPPPTEVELDHERLLARLAEFGLAERTVHGDGNCQFRAIADQLYGDQEHHAVVRSMCVDQLLAAAERYRDYVVAETYDGYVQKMSLDGEWGDHVTLQALADHLGIEINLVTSFASSAGLIRVTPCSPAPGPARPLGGAPIWLSFWAEIHYQSIN</sequence>
<accession>A0A8J5XBF2</accession>
<keyword evidence="4" id="KW-1185">Reference proteome</keyword>
<dbReference type="PANTHER" id="PTHR12419">
    <property type="entry name" value="OTU DOMAIN CONTAINING PROTEIN"/>
    <property type="match status" value="1"/>
</dbReference>
<dbReference type="EMBL" id="JAGTXO010000033">
    <property type="protein sequence ID" value="KAG8460407.1"/>
    <property type="molecule type" value="Genomic_DNA"/>
</dbReference>
<evidence type="ECO:0000313" key="4">
    <source>
        <dbReference type="Proteomes" id="UP000751190"/>
    </source>
</evidence>
<comment type="caution">
    <text evidence="3">The sequence shown here is derived from an EMBL/GenBank/DDBJ whole genome shotgun (WGS) entry which is preliminary data.</text>
</comment>
<evidence type="ECO:0000259" key="2">
    <source>
        <dbReference type="PROSITE" id="PS50802"/>
    </source>
</evidence>
<dbReference type="SUPFAM" id="SSF54001">
    <property type="entry name" value="Cysteine proteinases"/>
    <property type="match status" value="1"/>
</dbReference>
<proteinExistence type="predicted"/>
<dbReference type="InterPro" id="IPR050704">
    <property type="entry name" value="Peptidase_C85-like"/>
</dbReference>
<feature type="region of interest" description="Disordered" evidence="1">
    <location>
        <begin position="1"/>
        <end position="30"/>
    </location>
</feature>
<dbReference type="PANTHER" id="PTHR12419:SF111">
    <property type="entry name" value="OVARIAN TUMOR DOMAIN-CONTAINING DEUBIQUITINATING ENZYME 9"/>
    <property type="match status" value="1"/>
</dbReference>
<dbReference type="GO" id="GO:0016579">
    <property type="term" value="P:protein deubiquitination"/>
    <property type="evidence" value="ECO:0007669"/>
    <property type="project" value="TreeGrafter"/>
</dbReference>
<dbReference type="InterPro" id="IPR003323">
    <property type="entry name" value="OTU_dom"/>
</dbReference>